<keyword evidence="2" id="KW-1185">Reference proteome</keyword>
<reference evidence="1 2" key="1">
    <citation type="submission" date="2017-02" db="EMBL/GenBank/DDBJ databases">
        <title>Draft genome sequence of Moraxella caviae CCUG 355 type strain.</title>
        <authorList>
            <person name="Engstrom-Jakobsson H."/>
            <person name="Salva-Serra F."/>
            <person name="Thorell K."/>
            <person name="Gonzales-Siles L."/>
            <person name="Karlsson R."/>
            <person name="Boulund F."/>
            <person name="Engstrand L."/>
            <person name="Moore E."/>
        </authorList>
    </citation>
    <scope>NUCLEOTIDE SEQUENCE [LARGE SCALE GENOMIC DNA]</scope>
    <source>
        <strain evidence="1 2">CCUG 355</strain>
    </source>
</reference>
<dbReference type="Proteomes" id="UP000190435">
    <property type="component" value="Unassembled WGS sequence"/>
</dbReference>
<accession>A0A1T0ABW3</accession>
<protein>
    <submittedName>
        <fullName evidence="1">Uncharacterized protein</fullName>
    </submittedName>
</protein>
<evidence type="ECO:0000313" key="1">
    <source>
        <dbReference type="EMBL" id="OOR93158.1"/>
    </source>
</evidence>
<comment type="caution">
    <text evidence="1">The sequence shown here is derived from an EMBL/GenBank/DDBJ whole genome shotgun (WGS) entry which is preliminary data.</text>
</comment>
<organism evidence="1 2">
    <name type="scientific">Moraxella caviae</name>
    <dbReference type="NCBI Taxonomy" id="34060"/>
    <lineage>
        <taxon>Bacteria</taxon>
        <taxon>Pseudomonadati</taxon>
        <taxon>Pseudomonadota</taxon>
        <taxon>Gammaproteobacteria</taxon>
        <taxon>Moraxellales</taxon>
        <taxon>Moraxellaceae</taxon>
        <taxon>Moraxella</taxon>
    </lineage>
</organism>
<dbReference type="STRING" id="34060.B0181_00495"/>
<dbReference type="EMBL" id="MUXU01000005">
    <property type="protein sequence ID" value="OOR93158.1"/>
    <property type="molecule type" value="Genomic_DNA"/>
</dbReference>
<evidence type="ECO:0000313" key="2">
    <source>
        <dbReference type="Proteomes" id="UP000190435"/>
    </source>
</evidence>
<gene>
    <name evidence="1" type="ORF">B0181_00495</name>
</gene>
<dbReference type="AlphaFoldDB" id="A0A1T0ABW3"/>
<name>A0A1T0ABW3_9GAMM</name>
<proteinExistence type="predicted"/>
<sequence length="80" mass="8884">MIDDFITLAQVLGDCCACSLAKSSPSTKHEKIAKNVQNFATIMGLDCAYLMPPAAVLGVWRAFYSKFMTSFYDKFSKQAF</sequence>